<proteinExistence type="predicted"/>
<sequence>MRDKSSRADSNIADGNRNGWYPWPPLTSWTWNWAWAPFPAKTRNPVLGRNAHHLVGMLWNGPRRPPPDPSEKFSLVEKEEVKQFVRCEVLYDGNMI</sequence>
<protein>
    <submittedName>
        <fullName evidence="1">Uncharacterized protein</fullName>
    </submittedName>
</protein>
<dbReference type="AlphaFoldDB" id="A0A0A2L5M1"/>
<keyword evidence="2" id="KW-1185">Reference proteome</keyword>
<accession>A0A0A2L5M1</accession>
<comment type="caution">
    <text evidence="1">The sequence shown here is derived from an EMBL/GenBank/DDBJ whole genome shotgun (WGS) entry which is preliminary data.</text>
</comment>
<reference evidence="1 2" key="1">
    <citation type="journal article" date="2015" name="Mol. Plant Microbe Interact.">
        <title>Genome, transcriptome, and functional analyses of Penicillium expansum provide new insights into secondary metabolism and pathogenicity.</title>
        <authorList>
            <person name="Ballester A.R."/>
            <person name="Marcet-Houben M."/>
            <person name="Levin E."/>
            <person name="Sela N."/>
            <person name="Selma-Lazaro C."/>
            <person name="Carmona L."/>
            <person name="Wisniewski M."/>
            <person name="Droby S."/>
            <person name="Gonzalez-Candelas L."/>
            <person name="Gabaldon T."/>
        </authorList>
    </citation>
    <scope>NUCLEOTIDE SEQUENCE [LARGE SCALE GENOMIC DNA]</scope>
    <source>
        <strain evidence="1 2">PHI-1</strain>
    </source>
</reference>
<evidence type="ECO:0000313" key="2">
    <source>
        <dbReference type="Proteomes" id="UP000030104"/>
    </source>
</evidence>
<name>A0A0A2L5M1_PENIT</name>
<evidence type="ECO:0000313" key="1">
    <source>
        <dbReference type="EMBL" id="KGO75407.1"/>
    </source>
</evidence>
<organism evidence="1 2">
    <name type="scientific">Penicillium italicum</name>
    <name type="common">Blue mold</name>
    <dbReference type="NCBI Taxonomy" id="40296"/>
    <lineage>
        <taxon>Eukaryota</taxon>
        <taxon>Fungi</taxon>
        <taxon>Dikarya</taxon>
        <taxon>Ascomycota</taxon>
        <taxon>Pezizomycotina</taxon>
        <taxon>Eurotiomycetes</taxon>
        <taxon>Eurotiomycetidae</taxon>
        <taxon>Eurotiales</taxon>
        <taxon>Aspergillaceae</taxon>
        <taxon>Penicillium</taxon>
    </lineage>
</organism>
<dbReference type="HOGENOM" id="CLU_2360390_0_0_1"/>
<dbReference type="Proteomes" id="UP000030104">
    <property type="component" value="Unassembled WGS sequence"/>
</dbReference>
<dbReference type="EMBL" id="JQGA01000470">
    <property type="protein sequence ID" value="KGO75407.1"/>
    <property type="molecule type" value="Genomic_DNA"/>
</dbReference>
<gene>
    <name evidence="1" type="ORF">PITC_080930</name>
</gene>